<dbReference type="GO" id="GO:0015280">
    <property type="term" value="F:ligand-gated sodium channel activity"/>
    <property type="evidence" value="ECO:0007669"/>
    <property type="project" value="TreeGrafter"/>
</dbReference>
<protein>
    <submittedName>
        <fullName evidence="15">Uncharacterized protein</fullName>
    </submittedName>
</protein>
<keyword evidence="16" id="KW-1185">Reference proteome</keyword>
<dbReference type="OrthoDB" id="8065060at2759"/>
<keyword evidence="9 14" id="KW-0472">Membrane</keyword>
<name>A0A8S1H262_9PELO</name>
<evidence type="ECO:0000256" key="2">
    <source>
        <dbReference type="ARBA" id="ARBA00007193"/>
    </source>
</evidence>
<keyword evidence="4 13" id="KW-0894">Sodium channel</keyword>
<evidence type="ECO:0000256" key="1">
    <source>
        <dbReference type="ARBA" id="ARBA00004141"/>
    </source>
</evidence>
<evidence type="ECO:0000256" key="11">
    <source>
        <dbReference type="ARBA" id="ARBA00023201"/>
    </source>
</evidence>
<comment type="caution">
    <text evidence="15">The sequence shown here is derived from an EMBL/GenBank/DDBJ whole genome shotgun (WGS) entry which is preliminary data.</text>
</comment>
<accession>A0A8S1H262</accession>
<evidence type="ECO:0000256" key="6">
    <source>
        <dbReference type="ARBA" id="ARBA00022989"/>
    </source>
</evidence>
<evidence type="ECO:0000256" key="5">
    <source>
        <dbReference type="ARBA" id="ARBA00022692"/>
    </source>
</evidence>
<evidence type="ECO:0000256" key="3">
    <source>
        <dbReference type="ARBA" id="ARBA00022448"/>
    </source>
</evidence>
<proteinExistence type="inferred from homology"/>
<comment type="subcellular location">
    <subcellularLocation>
        <location evidence="1">Membrane</location>
        <topology evidence="1">Multi-pass membrane protein</topology>
    </subcellularLocation>
</comment>
<evidence type="ECO:0000256" key="7">
    <source>
        <dbReference type="ARBA" id="ARBA00023053"/>
    </source>
</evidence>
<organism evidence="15 16">
    <name type="scientific">Caenorhabditis auriculariae</name>
    <dbReference type="NCBI Taxonomy" id="2777116"/>
    <lineage>
        <taxon>Eukaryota</taxon>
        <taxon>Metazoa</taxon>
        <taxon>Ecdysozoa</taxon>
        <taxon>Nematoda</taxon>
        <taxon>Chromadorea</taxon>
        <taxon>Rhabditida</taxon>
        <taxon>Rhabditina</taxon>
        <taxon>Rhabditomorpha</taxon>
        <taxon>Rhabditoidea</taxon>
        <taxon>Rhabditidae</taxon>
        <taxon>Peloderinae</taxon>
        <taxon>Caenorhabditis</taxon>
    </lineage>
</organism>
<dbReference type="Gene3D" id="2.60.470.10">
    <property type="entry name" value="Acid-sensing ion channels like domains"/>
    <property type="match status" value="1"/>
</dbReference>
<sequence>MHGPKRIFQGKGRAMGFWVMMCTVAMALLIFQTVQLLTIYFSKPTLSQVSFIVNDTGLHFPAITICNFNPIKKSHVRELNASGDLSGETLQYFLLTNADAMTIYSNPDRGKLKRDNDMAEEYIKNHTDFKITHFLKTAGYECEEMFKKCYFGGRRFECCQLMKPIITGLGKCFQLDLGHRGHEWMRKQKWPGVEAGLQIIADAHLEEVLSKSTDSAGPIFSNLFENGFRYYVHDVSQVPYLSSEGVSASPSTTVYSAIKTSTHQLLTVDEWGNCTRDWPPGYRTSLQYSAQSCKYLCLADHFMKMCNCSPFTYNIDGKRPICTPLQTVTCMGQNMGPFVNGSQSLNLPECGECRMECESTSYHAYNSYGNGFNEGALFWMQQNSENVTDEHIKKNYVIINIFFREMFYTAYTQVTATSLTEILSRFFVKFSFYL</sequence>
<evidence type="ECO:0000256" key="14">
    <source>
        <dbReference type="SAM" id="Phobius"/>
    </source>
</evidence>
<evidence type="ECO:0000256" key="12">
    <source>
        <dbReference type="ARBA" id="ARBA00023303"/>
    </source>
</evidence>
<keyword evidence="12 13" id="KW-0407">Ion channel</keyword>
<dbReference type="PANTHER" id="PTHR11690:SF152">
    <property type="entry name" value="AMILORIDE-SENSITIVE SODIUM CHANNEL SUBUNIT ALPHA"/>
    <property type="match status" value="1"/>
</dbReference>
<keyword evidence="3 13" id="KW-0813">Transport</keyword>
<feature type="transmembrane region" description="Helical" evidence="14">
    <location>
        <begin position="15"/>
        <end position="41"/>
    </location>
</feature>
<evidence type="ECO:0000313" key="15">
    <source>
        <dbReference type="EMBL" id="CAD6189849.1"/>
    </source>
</evidence>
<evidence type="ECO:0000256" key="8">
    <source>
        <dbReference type="ARBA" id="ARBA00023065"/>
    </source>
</evidence>
<dbReference type="EMBL" id="CAJGYM010000012">
    <property type="protein sequence ID" value="CAD6189849.1"/>
    <property type="molecule type" value="Genomic_DNA"/>
</dbReference>
<dbReference type="AlphaFoldDB" id="A0A8S1H262"/>
<evidence type="ECO:0000256" key="13">
    <source>
        <dbReference type="RuleBase" id="RU000679"/>
    </source>
</evidence>
<dbReference type="PRINTS" id="PR01078">
    <property type="entry name" value="AMINACHANNEL"/>
</dbReference>
<dbReference type="InterPro" id="IPR001873">
    <property type="entry name" value="ENaC"/>
</dbReference>
<keyword evidence="7" id="KW-0915">Sodium</keyword>
<evidence type="ECO:0000256" key="4">
    <source>
        <dbReference type="ARBA" id="ARBA00022461"/>
    </source>
</evidence>
<keyword evidence="10" id="KW-0325">Glycoprotein</keyword>
<evidence type="ECO:0000256" key="9">
    <source>
        <dbReference type="ARBA" id="ARBA00023136"/>
    </source>
</evidence>
<evidence type="ECO:0000256" key="10">
    <source>
        <dbReference type="ARBA" id="ARBA00023180"/>
    </source>
</evidence>
<dbReference type="Proteomes" id="UP000835052">
    <property type="component" value="Unassembled WGS sequence"/>
</dbReference>
<evidence type="ECO:0000313" key="16">
    <source>
        <dbReference type="Proteomes" id="UP000835052"/>
    </source>
</evidence>
<keyword evidence="8 13" id="KW-0406">Ion transport</keyword>
<dbReference type="GO" id="GO:0005886">
    <property type="term" value="C:plasma membrane"/>
    <property type="evidence" value="ECO:0007669"/>
    <property type="project" value="TreeGrafter"/>
</dbReference>
<keyword evidence="6 14" id="KW-1133">Transmembrane helix</keyword>
<dbReference type="Pfam" id="PF00858">
    <property type="entry name" value="ASC"/>
    <property type="match status" value="1"/>
</dbReference>
<keyword evidence="11 13" id="KW-0739">Sodium transport</keyword>
<reference evidence="15" key="1">
    <citation type="submission" date="2020-10" db="EMBL/GenBank/DDBJ databases">
        <authorList>
            <person name="Kikuchi T."/>
        </authorList>
    </citation>
    <scope>NUCLEOTIDE SEQUENCE</scope>
    <source>
        <strain evidence="15">NKZ352</strain>
    </source>
</reference>
<gene>
    <name evidence="15" type="ORF">CAUJ_LOCUS5768</name>
</gene>
<dbReference type="PANTHER" id="PTHR11690">
    <property type="entry name" value="AMILORIDE-SENSITIVE SODIUM CHANNEL-RELATED"/>
    <property type="match status" value="1"/>
</dbReference>
<comment type="similarity">
    <text evidence="2 13">Belongs to the amiloride-sensitive sodium channel (TC 1.A.6) family.</text>
</comment>
<keyword evidence="5 13" id="KW-0812">Transmembrane</keyword>